<evidence type="ECO:0000313" key="1">
    <source>
        <dbReference type="EMBL" id="QJH92999.1"/>
    </source>
</evidence>
<proteinExistence type="predicted"/>
<sequence>MKGLAGRIFSKQRRSPTRYITNLWEERFDILATYNAEVMRGVVHTSEYDARMKILQDDYNSKYNKESWKKGYLVGS</sequence>
<organism evidence="1">
    <name type="scientific">viral metagenome</name>
    <dbReference type="NCBI Taxonomy" id="1070528"/>
    <lineage>
        <taxon>unclassified sequences</taxon>
        <taxon>metagenomes</taxon>
        <taxon>organismal metagenomes</taxon>
    </lineage>
</organism>
<gene>
    <name evidence="1" type="ORF">MM171B02484_0015</name>
</gene>
<dbReference type="AlphaFoldDB" id="A0A6M3X5P7"/>
<reference evidence="1" key="1">
    <citation type="submission" date="2020-03" db="EMBL/GenBank/DDBJ databases">
        <title>The deep terrestrial virosphere.</title>
        <authorList>
            <person name="Holmfeldt K."/>
            <person name="Nilsson E."/>
            <person name="Simone D."/>
            <person name="Lopez-Fernandez M."/>
            <person name="Wu X."/>
            <person name="de Brujin I."/>
            <person name="Lundin D."/>
            <person name="Andersson A."/>
            <person name="Bertilsson S."/>
            <person name="Dopson M."/>
        </authorList>
    </citation>
    <scope>NUCLEOTIDE SEQUENCE</scope>
    <source>
        <strain evidence="1">MM171B02484</strain>
    </source>
</reference>
<dbReference type="EMBL" id="MT143937">
    <property type="protein sequence ID" value="QJH92999.1"/>
    <property type="molecule type" value="Genomic_DNA"/>
</dbReference>
<accession>A0A6M3X5P7</accession>
<name>A0A6M3X5P7_9ZZZZ</name>
<protein>
    <submittedName>
        <fullName evidence="1">Uncharacterized protein</fullName>
    </submittedName>
</protein>